<proteinExistence type="inferred from homology"/>
<keyword evidence="4" id="KW-0720">Serine protease</keyword>
<dbReference type="PROSITE" id="PS51892">
    <property type="entry name" value="SUBTILASE"/>
    <property type="match status" value="1"/>
</dbReference>
<evidence type="ECO:0000256" key="4">
    <source>
        <dbReference type="ARBA" id="ARBA00022825"/>
    </source>
</evidence>
<dbReference type="PRINTS" id="PR00723">
    <property type="entry name" value="SUBTILISIN"/>
</dbReference>
<dbReference type="STRING" id="530584.SAMN05421630_113129"/>
<dbReference type="PANTHER" id="PTHR43806:SF11">
    <property type="entry name" value="CEREVISIN-RELATED"/>
    <property type="match status" value="1"/>
</dbReference>
<evidence type="ECO:0000313" key="7">
    <source>
        <dbReference type="Proteomes" id="UP000199494"/>
    </source>
</evidence>
<dbReference type="KEGG" id="pmad:BAY61_20835"/>
<name>A0A222VT56_9PSEU</name>
<sequence length="381" mass="38251">MRKTLAVLVTACGLVLTAPAALPRAAAQPAGQCTPPSTTAITETSWAQQRMSADRAWPLTKGDVIVGVVDTGVSAEAPVLDGAVLPGTDLSGGTGDGDCFGRGTFIASLIAARPSSDPDVPFAGVAPEARVFPVRVSDDPPKIQDHAGLAVDIGEGIKAAVDGGARVVAVGLVATLDMPELRAAVAYAQQRDVVVVGAAAVPKKGQLAFPARIPGVVAVAPLGQEGPVSQPTYGADPTLAAPAEDLIGVAPQGEGHRVASGDELAVGYVAGAAALVRSYYPALSAAEVVDRLREGADQPSTALPNELIGYGVVNPFSSVTTIPNTEAPGTAPPENLSVPKPVTPDPGPANRALWLAGGITAAALLLAGPTIAAAARRRRAE</sequence>
<reference evidence="6 7" key="1">
    <citation type="submission" date="2016-10" db="EMBL/GenBank/DDBJ databases">
        <authorList>
            <person name="de Groot N.N."/>
        </authorList>
    </citation>
    <scope>NUCLEOTIDE SEQUENCE [LARGE SCALE GENOMIC DNA]</scope>
    <source>
        <strain evidence="6 7">CGMCC 4.5506</strain>
    </source>
</reference>
<evidence type="ECO:0000256" key="2">
    <source>
        <dbReference type="ARBA" id="ARBA00022670"/>
    </source>
</evidence>
<keyword evidence="7" id="KW-1185">Reference proteome</keyword>
<dbReference type="GO" id="GO:0004252">
    <property type="term" value="F:serine-type endopeptidase activity"/>
    <property type="evidence" value="ECO:0007669"/>
    <property type="project" value="InterPro"/>
</dbReference>
<dbReference type="Proteomes" id="UP000199494">
    <property type="component" value="Unassembled WGS sequence"/>
</dbReference>
<dbReference type="SUPFAM" id="SSF52743">
    <property type="entry name" value="Subtilisin-like"/>
    <property type="match status" value="1"/>
</dbReference>
<dbReference type="InterPro" id="IPR050131">
    <property type="entry name" value="Peptidase_S8_subtilisin-like"/>
</dbReference>
<evidence type="ECO:0000256" key="5">
    <source>
        <dbReference type="PROSITE-ProRule" id="PRU01240"/>
    </source>
</evidence>
<organism evidence="6 7">
    <name type="scientific">Prauserella marina</name>
    <dbReference type="NCBI Taxonomy" id="530584"/>
    <lineage>
        <taxon>Bacteria</taxon>
        <taxon>Bacillati</taxon>
        <taxon>Actinomycetota</taxon>
        <taxon>Actinomycetes</taxon>
        <taxon>Pseudonocardiales</taxon>
        <taxon>Pseudonocardiaceae</taxon>
        <taxon>Prauserella</taxon>
    </lineage>
</organism>
<dbReference type="InterPro" id="IPR015500">
    <property type="entry name" value="Peptidase_S8_subtilisin-rel"/>
</dbReference>
<dbReference type="InterPro" id="IPR000209">
    <property type="entry name" value="Peptidase_S8/S53_dom"/>
</dbReference>
<dbReference type="PANTHER" id="PTHR43806">
    <property type="entry name" value="PEPTIDASE S8"/>
    <property type="match status" value="1"/>
</dbReference>
<dbReference type="RefSeq" id="WP_091810087.1">
    <property type="nucleotide sequence ID" value="NZ_CP016353.1"/>
</dbReference>
<dbReference type="EMBL" id="FMZE01000013">
    <property type="protein sequence ID" value="SDD85313.1"/>
    <property type="molecule type" value="Genomic_DNA"/>
</dbReference>
<comment type="similarity">
    <text evidence="1 5">Belongs to the peptidase S8 family.</text>
</comment>
<dbReference type="Pfam" id="PF00082">
    <property type="entry name" value="Peptidase_S8"/>
    <property type="match status" value="1"/>
</dbReference>
<keyword evidence="2" id="KW-0645">Protease</keyword>
<dbReference type="AlphaFoldDB" id="A0A222VT56"/>
<dbReference type="OrthoDB" id="5240330at2"/>
<evidence type="ECO:0000313" key="6">
    <source>
        <dbReference type="EMBL" id="SDD85313.1"/>
    </source>
</evidence>
<accession>A0A222VT56</accession>
<keyword evidence="3" id="KW-0378">Hydrolase</keyword>
<gene>
    <name evidence="6" type="ORF">SAMN05421630_113129</name>
</gene>
<dbReference type="Gene3D" id="3.40.50.200">
    <property type="entry name" value="Peptidase S8/S53 domain"/>
    <property type="match status" value="1"/>
</dbReference>
<comment type="caution">
    <text evidence="5">Lacks conserved residue(s) required for the propagation of feature annotation.</text>
</comment>
<protein>
    <submittedName>
        <fullName evidence="6">Subtilase family protein</fullName>
    </submittedName>
</protein>
<evidence type="ECO:0000256" key="3">
    <source>
        <dbReference type="ARBA" id="ARBA00022801"/>
    </source>
</evidence>
<evidence type="ECO:0000256" key="1">
    <source>
        <dbReference type="ARBA" id="ARBA00011073"/>
    </source>
</evidence>
<dbReference type="GO" id="GO:0006508">
    <property type="term" value="P:proteolysis"/>
    <property type="evidence" value="ECO:0007669"/>
    <property type="project" value="UniProtKB-KW"/>
</dbReference>
<dbReference type="InterPro" id="IPR036852">
    <property type="entry name" value="Peptidase_S8/S53_dom_sf"/>
</dbReference>